<dbReference type="Gene3D" id="3.90.79.10">
    <property type="entry name" value="Nucleoside Triphosphate Pyrophosphohydrolase"/>
    <property type="match status" value="1"/>
</dbReference>
<reference evidence="4 5" key="1">
    <citation type="submission" date="2019-07" db="EMBL/GenBank/DDBJ databases">
        <title>Whole genome shotgun sequence of Cyclobacterium qasimii NBRC 106168.</title>
        <authorList>
            <person name="Hosoyama A."/>
            <person name="Uohara A."/>
            <person name="Ohji S."/>
            <person name="Ichikawa N."/>
        </authorList>
    </citation>
    <scope>NUCLEOTIDE SEQUENCE [LARGE SCALE GENOMIC DNA]</scope>
    <source>
        <strain evidence="4 5">NBRC 106168</strain>
    </source>
</reference>
<organism evidence="4 5">
    <name type="scientific">Cyclobacterium qasimii</name>
    <dbReference type="NCBI Taxonomy" id="1350429"/>
    <lineage>
        <taxon>Bacteria</taxon>
        <taxon>Pseudomonadati</taxon>
        <taxon>Bacteroidota</taxon>
        <taxon>Cytophagia</taxon>
        <taxon>Cytophagales</taxon>
        <taxon>Cyclobacteriaceae</taxon>
        <taxon>Cyclobacterium</taxon>
    </lineage>
</organism>
<evidence type="ECO:0000313" key="5">
    <source>
        <dbReference type="Proteomes" id="UP000321301"/>
    </source>
</evidence>
<comment type="cofactor">
    <cofactor evidence="1">
        <name>Mg(2+)</name>
        <dbReference type="ChEBI" id="CHEBI:18420"/>
    </cofactor>
</comment>
<dbReference type="EMBL" id="BJYV01000014">
    <property type="protein sequence ID" value="GEO22273.1"/>
    <property type="molecule type" value="Genomic_DNA"/>
</dbReference>
<dbReference type="PANTHER" id="PTHR43046">
    <property type="entry name" value="GDP-MANNOSE MANNOSYL HYDROLASE"/>
    <property type="match status" value="1"/>
</dbReference>
<dbReference type="Proteomes" id="UP000321301">
    <property type="component" value="Unassembled WGS sequence"/>
</dbReference>
<evidence type="ECO:0000259" key="3">
    <source>
        <dbReference type="PROSITE" id="PS51462"/>
    </source>
</evidence>
<dbReference type="Pfam" id="PF00293">
    <property type="entry name" value="NUDIX"/>
    <property type="match status" value="1"/>
</dbReference>
<dbReference type="GO" id="GO:0016787">
    <property type="term" value="F:hydrolase activity"/>
    <property type="evidence" value="ECO:0007669"/>
    <property type="project" value="UniProtKB-KW"/>
</dbReference>
<sequence>MENQVPECFYRVSVKALIRNEENRFLLVREDNGFWELPGGGLDFGEFPLEGLKREIWEEMKLKTSYISTQPAYFFTVKNHNNVFIANAMYETRLAHFDFVPTNECKEIRFFSPDEVFAEKSVYPNVFAFAELFQKEPLIN</sequence>
<dbReference type="InterPro" id="IPR000086">
    <property type="entry name" value="NUDIX_hydrolase_dom"/>
</dbReference>
<evidence type="ECO:0000256" key="2">
    <source>
        <dbReference type="ARBA" id="ARBA00022801"/>
    </source>
</evidence>
<gene>
    <name evidence="4" type="ORF">CQA01_28070</name>
</gene>
<proteinExistence type="predicted"/>
<protein>
    <recommendedName>
        <fullName evidence="3">Nudix hydrolase domain-containing protein</fullName>
    </recommendedName>
</protein>
<dbReference type="PANTHER" id="PTHR43046:SF2">
    <property type="entry name" value="8-OXO-DGTP DIPHOSPHATASE-RELATED"/>
    <property type="match status" value="1"/>
</dbReference>
<dbReference type="RefSeq" id="WP_020890491.1">
    <property type="nucleotide sequence ID" value="NZ_BJYV01000014.1"/>
</dbReference>
<keyword evidence="2" id="KW-0378">Hydrolase</keyword>
<dbReference type="InterPro" id="IPR015797">
    <property type="entry name" value="NUDIX_hydrolase-like_dom_sf"/>
</dbReference>
<dbReference type="PROSITE" id="PS51462">
    <property type="entry name" value="NUDIX"/>
    <property type="match status" value="1"/>
</dbReference>
<evidence type="ECO:0000313" key="4">
    <source>
        <dbReference type="EMBL" id="GEO22273.1"/>
    </source>
</evidence>
<feature type="domain" description="Nudix hydrolase" evidence="3">
    <location>
        <begin position="9"/>
        <end position="135"/>
    </location>
</feature>
<evidence type="ECO:0000256" key="1">
    <source>
        <dbReference type="ARBA" id="ARBA00001946"/>
    </source>
</evidence>
<accession>A0A512CDJ5</accession>
<comment type="caution">
    <text evidence="4">The sequence shown here is derived from an EMBL/GenBank/DDBJ whole genome shotgun (WGS) entry which is preliminary data.</text>
</comment>
<dbReference type="AlphaFoldDB" id="A0A512CDJ5"/>
<keyword evidence="5" id="KW-1185">Reference proteome</keyword>
<dbReference type="SUPFAM" id="SSF55811">
    <property type="entry name" value="Nudix"/>
    <property type="match status" value="1"/>
</dbReference>
<name>A0A512CDJ5_9BACT</name>